<dbReference type="Proteomes" id="UP000652761">
    <property type="component" value="Unassembled WGS sequence"/>
</dbReference>
<dbReference type="PANTHER" id="PTHR16019:SF5">
    <property type="entry name" value="BSD DOMAIN-CONTAINING PROTEIN 1"/>
    <property type="match status" value="1"/>
</dbReference>
<proteinExistence type="predicted"/>
<comment type="caution">
    <text evidence="3">The sequence shown here is derived from an EMBL/GenBank/DDBJ whole genome shotgun (WGS) entry which is preliminary data.</text>
</comment>
<feature type="compositionally biased region" description="Acidic residues" evidence="1">
    <location>
        <begin position="466"/>
        <end position="484"/>
    </location>
</feature>
<dbReference type="Pfam" id="PF03909">
    <property type="entry name" value="BSD"/>
    <property type="match status" value="1"/>
</dbReference>
<feature type="region of interest" description="Disordered" evidence="1">
    <location>
        <begin position="154"/>
        <end position="184"/>
    </location>
</feature>
<dbReference type="SMART" id="SM00751">
    <property type="entry name" value="BSD"/>
    <property type="match status" value="1"/>
</dbReference>
<feature type="compositionally biased region" description="Acidic residues" evidence="1">
    <location>
        <begin position="19"/>
        <end position="29"/>
    </location>
</feature>
<feature type="compositionally biased region" description="Acidic residues" evidence="1">
    <location>
        <begin position="288"/>
        <end position="299"/>
    </location>
</feature>
<dbReference type="InterPro" id="IPR035925">
    <property type="entry name" value="BSD_dom_sf"/>
</dbReference>
<evidence type="ECO:0000259" key="2">
    <source>
        <dbReference type="PROSITE" id="PS50858"/>
    </source>
</evidence>
<dbReference type="Gene3D" id="1.10.3970.10">
    <property type="entry name" value="BSD domain"/>
    <property type="match status" value="1"/>
</dbReference>
<gene>
    <name evidence="3" type="ORF">Taro_004752</name>
</gene>
<feature type="compositionally biased region" description="Basic and acidic residues" evidence="1">
    <location>
        <begin position="387"/>
        <end position="415"/>
    </location>
</feature>
<organism evidence="3 4">
    <name type="scientific">Colocasia esculenta</name>
    <name type="common">Wild taro</name>
    <name type="synonym">Arum esculentum</name>
    <dbReference type="NCBI Taxonomy" id="4460"/>
    <lineage>
        <taxon>Eukaryota</taxon>
        <taxon>Viridiplantae</taxon>
        <taxon>Streptophyta</taxon>
        <taxon>Embryophyta</taxon>
        <taxon>Tracheophyta</taxon>
        <taxon>Spermatophyta</taxon>
        <taxon>Magnoliopsida</taxon>
        <taxon>Liliopsida</taxon>
        <taxon>Araceae</taxon>
        <taxon>Aroideae</taxon>
        <taxon>Colocasieae</taxon>
        <taxon>Colocasia</taxon>
    </lineage>
</organism>
<feature type="region of interest" description="Disordered" evidence="1">
    <location>
        <begin position="1"/>
        <end position="65"/>
    </location>
</feature>
<dbReference type="PANTHER" id="PTHR16019">
    <property type="entry name" value="SYNAPSE-ASSOCIATED PROTEIN"/>
    <property type="match status" value="1"/>
</dbReference>
<protein>
    <recommendedName>
        <fullName evidence="2">BSD domain-containing protein</fullName>
    </recommendedName>
</protein>
<dbReference type="PROSITE" id="PS50858">
    <property type="entry name" value="BSD"/>
    <property type="match status" value="1"/>
</dbReference>
<sequence>MDFFKSVFSSQPDPPLGADDAEDPEEEAAEGGPHGRAAAAVSDPGSPGGAEEEARGGGGGAPWGAFSGMIKTLATRSESVIQTYRRDLEEFGSGLRKETAAIREAIRELPTSLEVGASVAQESLESVGQAIDDLGGSVWRGTAEIIAQGKDALLTMDSDGSGDPASSPSGASAQSGGGGGAAGRPYSRFEARVQGIQSDPATFSEEPEDAEDFSAWIAAFQLAEREAEIESLLAENRALEGNLARLVPQVVDHDTFWSRYFYKVHKLRQAEDMRANLVKRVISREEEEEDLSWEVDDEDIHEKDSKEEVKQEQEQNVAEEQAAERGAESDASVTKKKELVETKPETVLEEKSDKKSQHENAAEIAPASVSSGANVASENMQETSESSVREAAVEVDDKMPPEGKGEPVESCKDSDVSVVSSHPSMPEEDDLGWDEIEDLGDNDEKKAGVSTGSPNKIDLRKRLSAAEEDEDLSWDIEDDDPIKP</sequence>
<name>A0A843TJ10_COLES</name>
<reference evidence="3" key="1">
    <citation type="submission" date="2017-07" db="EMBL/GenBank/DDBJ databases">
        <title>Taro Niue Genome Assembly and Annotation.</title>
        <authorList>
            <person name="Atibalentja N."/>
            <person name="Keating K."/>
            <person name="Fields C.J."/>
        </authorList>
    </citation>
    <scope>NUCLEOTIDE SEQUENCE</scope>
    <source>
        <strain evidence="3">Niue_2</strain>
        <tissue evidence="3">Leaf</tissue>
    </source>
</reference>
<dbReference type="GO" id="GO:0005737">
    <property type="term" value="C:cytoplasm"/>
    <property type="evidence" value="ECO:0007669"/>
    <property type="project" value="TreeGrafter"/>
</dbReference>
<feature type="compositionally biased region" description="Polar residues" evidence="1">
    <location>
        <begin position="368"/>
        <end position="386"/>
    </location>
</feature>
<dbReference type="OrthoDB" id="73788at2759"/>
<feature type="domain" description="BSD" evidence="2">
    <location>
        <begin position="216"/>
        <end position="268"/>
    </location>
</feature>
<feature type="compositionally biased region" description="Basic and acidic residues" evidence="1">
    <location>
        <begin position="322"/>
        <end position="361"/>
    </location>
</feature>
<feature type="compositionally biased region" description="Basic and acidic residues" evidence="1">
    <location>
        <begin position="300"/>
        <end position="313"/>
    </location>
</feature>
<evidence type="ECO:0000256" key="1">
    <source>
        <dbReference type="SAM" id="MobiDB-lite"/>
    </source>
</evidence>
<accession>A0A843TJ10</accession>
<dbReference type="SUPFAM" id="SSF140383">
    <property type="entry name" value="BSD domain-like"/>
    <property type="match status" value="1"/>
</dbReference>
<keyword evidence="4" id="KW-1185">Reference proteome</keyword>
<dbReference type="AlphaFoldDB" id="A0A843TJ10"/>
<dbReference type="InterPro" id="IPR005607">
    <property type="entry name" value="BSD_dom"/>
</dbReference>
<feature type="compositionally biased region" description="Low complexity" evidence="1">
    <location>
        <begin position="157"/>
        <end position="174"/>
    </location>
</feature>
<dbReference type="EMBL" id="NMUH01000129">
    <property type="protein sequence ID" value="MQL72412.1"/>
    <property type="molecule type" value="Genomic_DNA"/>
</dbReference>
<evidence type="ECO:0000313" key="4">
    <source>
        <dbReference type="Proteomes" id="UP000652761"/>
    </source>
</evidence>
<feature type="compositionally biased region" description="Low complexity" evidence="1">
    <location>
        <begin position="35"/>
        <end position="45"/>
    </location>
</feature>
<feature type="region of interest" description="Disordered" evidence="1">
    <location>
        <begin position="288"/>
        <end position="484"/>
    </location>
</feature>
<evidence type="ECO:0000313" key="3">
    <source>
        <dbReference type="EMBL" id="MQL72412.1"/>
    </source>
</evidence>
<dbReference type="InterPro" id="IPR051494">
    <property type="entry name" value="BSD_domain-containing"/>
</dbReference>
<feature type="compositionally biased region" description="Acidic residues" evidence="1">
    <location>
        <begin position="426"/>
        <end position="441"/>
    </location>
</feature>